<feature type="region of interest" description="Disordered" evidence="2">
    <location>
        <begin position="1"/>
        <end position="36"/>
    </location>
</feature>
<organism evidence="3">
    <name type="scientific">Menopon gallinae</name>
    <name type="common">poultry shaft louse</name>
    <dbReference type="NCBI Taxonomy" id="328185"/>
    <lineage>
        <taxon>Eukaryota</taxon>
        <taxon>Metazoa</taxon>
        <taxon>Ecdysozoa</taxon>
        <taxon>Arthropoda</taxon>
        <taxon>Hexapoda</taxon>
        <taxon>Insecta</taxon>
        <taxon>Pterygota</taxon>
        <taxon>Neoptera</taxon>
        <taxon>Paraneoptera</taxon>
        <taxon>Psocodea</taxon>
        <taxon>Troctomorpha</taxon>
        <taxon>Phthiraptera</taxon>
        <taxon>Amblycera</taxon>
        <taxon>Menoponidae</taxon>
        <taxon>Menopon</taxon>
    </lineage>
</organism>
<protein>
    <submittedName>
        <fullName evidence="3">Uncharacterized protein</fullName>
    </submittedName>
</protein>
<feature type="region of interest" description="Disordered" evidence="2">
    <location>
        <begin position="260"/>
        <end position="399"/>
    </location>
</feature>
<evidence type="ECO:0000256" key="2">
    <source>
        <dbReference type="SAM" id="MobiDB-lite"/>
    </source>
</evidence>
<dbReference type="Pfam" id="PF15372">
    <property type="entry name" value="DUF4600"/>
    <property type="match status" value="1"/>
</dbReference>
<keyword evidence="1" id="KW-0175">Coiled coil</keyword>
<dbReference type="EMBL" id="JARGDH010000001">
    <property type="protein sequence ID" value="KAL0280958.1"/>
    <property type="molecule type" value="Genomic_DNA"/>
</dbReference>
<evidence type="ECO:0000256" key="1">
    <source>
        <dbReference type="SAM" id="Coils"/>
    </source>
</evidence>
<dbReference type="InterPro" id="IPR028022">
    <property type="entry name" value="DUF4600"/>
</dbReference>
<reference evidence="3" key="1">
    <citation type="journal article" date="2024" name="Gigascience">
        <title>Chromosome-level genome of the poultry shaft louse Menopon gallinae provides insight into the host-switching and adaptive evolution of parasitic lice.</title>
        <authorList>
            <person name="Xu Y."/>
            <person name="Ma L."/>
            <person name="Liu S."/>
            <person name="Liang Y."/>
            <person name="Liu Q."/>
            <person name="He Z."/>
            <person name="Tian L."/>
            <person name="Duan Y."/>
            <person name="Cai W."/>
            <person name="Li H."/>
            <person name="Song F."/>
        </authorList>
    </citation>
    <scope>NUCLEOTIDE SEQUENCE</scope>
    <source>
        <strain evidence="3">Cailab_2023a</strain>
    </source>
</reference>
<evidence type="ECO:0000313" key="3">
    <source>
        <dbReference type="EMBL" id="KAL0280958.1"/>
    </source>
</evidence>
<feature type="region of interest" description="Disordered" evidence="2">
    <location>
        <begin position="203"/>
        <end position="244"/>
    </location>
</feature>
<feature type="coiled-coil region" evidence="1">
    <location>
        <begin position="99"/>
        <end position="126"/>
    </location>
</feature>
<feature type="compositionally biased region" description="Basic and acidic residues" evidence="2">
    <location>
        <begin position="260"/>
        <end position="290"/>
    </location>
</feature>
<dbReference type="AlphaFoldDB" id="A0AAW2IGR1"/>
<feature type="compositionally biased region" description="Basic and acidic residues" evidence="2">
    <location>
        <begin position="223"/>
        <end position="232"/>
    </location>
</feature>
<sequence>MKSKDQNKLAAGAGKKLKDYPAVPGTPPPEPRKDKEVVCLEKERDRERVYLSVLQRENAEIEKILHELEKELHYVKGNFPQNLDGDGKIHADNEYWFKYETQMEVNRKLERERRQLESEIKQMEDQGMINLDSLTQSELILYVKQLERTKTDLLSDLRAKEWSLDKQAKDYHHLNETKRALEAEIRHYDGERALFQHYKRISCPSASRQPSQKSSARRCRLTRQKDLRKPGDGKSLGSVSQENLSVPSARDVMFRSLDESSLEATKRPSGEPKRVGKDVGDRSKTPERKKTVTSLPELSKRSKTPPGTSKTVRGKSGYGVGDGRARPSTSSSVKIIVTDESEGTLDGTVTPGEYETPVTARSESGIGSPSEEYEDDFEESDPEPAKDAGTVGRKRYGSATWREPAKPTIHFREETFEKRPEVAAAEGVATVVTESVNGSRFTITIRILGRIVSNPSAKCTINSVEATVVPR</sequence>
<gene>
    <name evidence="3" type="ORF">PYX00_002099</name>
</gene>
<accession>A0AAW2IGR1</accession>
<feature type="coiled-coil region" evidence="1">
    <location>
        <begin position="164"/>
        <end position="191"/>
    </location>
</feature>
<feature type="compositionally biased region" description="Acidic residues" evidence="2">
    <location>
        <begin position="371"/>
        <end position="382"/>
    </location>
</feature>
<feature type="compositionally biased region" description="Polar residues" evidence="2">
    <location>
        <begin position="204"/>
        <end position="214"/>
    </location>
</feature>
<name>A0AAW2IGR1_9NEOP</name>
<proteinExistence type="predicted"/>
<comment type="caution">
    <text evidence="3">The sequence shown here is derived from an EMBL/GenBank/DDBJ whole genome shotgun (WGS) entry which is preliminary data.</text>
</comment>